<comment type="caution">
    <text evidence="1">The sequence shown here is derived from an EMBL/GenBank/DDBJ whole genome shotgun (WGS) entry which is preliminary data.</text>
</comment>
<proteinExistence type="predicted"/>
<reference evidence="1 2" key="1">
    <citation type="submission" date="2014-07" db="EMBL/GenBank/DDBJ databases">
        <title>Draft Genome Sequences of Environmental Pseudomonas syringae strains.</title>
        <authorList>
            <person name="Baltrus D.A."/>
            <person name="Berge O."/>
            <person name="Morris C."/>
        </authorList>
    </citation>
    <scope>NUCLEOTIDE SEQUENCE [LARGE SCALE GENOMIC DNA]</scope>
    <source>
        <strain evidence="1 2">GAW0119</strain>
    </source>
</reference>
<dbReference type="EMBL" id="JPQU01000039">
    <property type="protein sequence ID" value="KFE54898.1"/>
    <property type="molecule type" value="Genomic_DNA"/>
</dbReference>
<organism evidence="1 2">
    <name type="scientific">Pseudomonas syringae</name>
    <dbReference type="NCBI Taxonomy" id="317"/>
    <lineage>
        <taxon>Bacteria</taxon>
        <taxon>Pseudomonadati</taxon>
        <taxon>Pseudomonadota</taxon>
        <taxon>Gammaproteobacteria</taxon>
        <taxon>Pseudomonadales</taxon>
        <taxon>Pseudomonadaceae</taxon>
        <taxon>Pseudomonas</taxon>
    </lineage>
</organism>
<name>A0A085VHI5_PSESX</name>
<evidence type="ECO:0000313" key="2">
    <source>
        <dbReference type="Proteomes" id="UP000028631"/>
    </source>
</evidence>
<dbReference type="Proteomes" id="UP000028631">
    <property type="component" value="Unassembled WGS sequence"/>
</dbReference>
<keyword evidence="2" id="KW-1185">Reference proteome</keyword>
<protein>
    <submittedName>
        <fullName evidence="1">Uncharacterized protein</fullName>
    </submittedName>
</protein>
<sequence length="140" mass="15754">MNDDAIWLTDRSAWIAGKHRSHKKMLRSVGARLAREEVDALCQTNCAMAFANKPSSNRDRNSLWERCLPAKNDDAIWLTDRSACIAGKHRSHRKKLSPVGARLAREEVDALCQTNCAMAFAGKPSSNRKNAEPRRRSFTC</sequence>
<accession>A0A085VHI5</accession>
<gene>
    <name evidence="1" type="ORF">IV01_14445</name>
</gene>
<dbReference type="AlphaFoldDB" id="A0A085VHI5"/>
<evidence type="ECO:0000313" key="1">
    <source>
        <dbReference type="EMBL" id="KFE54898.1"/>
    </source>
</evidence>